<comment type="caution">
    <text evidence="6">The sequence shown here is derived from an EMBL/GenBank/DDBJ whole genome shotgun (WGS) entry which is preliminary data.</text>
</comment>
<keyword evidence="3" id="KW-0539">Nucleus</keyword>
<feature type="region of interest" description="Disordered" evidence="5">
    <location>
        <begin position="519"/>
        <end position="547"/>
    </location>
</feature>
<accession>A0A8X7TJU3</accession>
<keyword evidence="7" id="KW-1185">Reference proteome</keyword>
<evidence type="ECO:0000256" key="2">
    <source>
        <dbReference type="ARBA" id="ARBA00022553"/>
    </source>
</evidence>
<feature type="coiled-coil region" evidence="4">
    <location>
        <begin position="472"/>
        <end position="499"/>
    </location>
</feature>
<dbReference type="Proteomes" id="UP000886595">
    <property type="component" value="Unassembled WGS sequence"/>
</dbReference>
<gene>
    <name evidence="6" type="ORF">Bca52824_093796</name>
</gene>
<evidence type="ECO:0000313" key="7">
    <source>
        <dbReference type="Proteomes" id="UP000886595"/>
    </source>
</evidence>
<feature type="compositionally biased region" description="Acidic residues" evidence="5">
    <location>
        <begin position="538"/>
        <end position="547"/>
    </location>
</feature>
<feature type="region of interest" description="Disordered" evidence="5">
    <location>
        <begin position="623"/>
        <end position="662"/>
    </location>
</feature>
<dbReference type="EMBL" id="JAAMPC010000088">
    <property type="protein sequence ID" value="KAG2244349.1"/>
    <property type="molecule type" value="Genomic_DNA"/>
</dbReference>
<feature type="region of interest" description="Disordered" evidence="5">
    <location>
        <begin position="416"/>
        <end position="438"/>
    </location>
</feature>
<evidence type="ECO:0000313" key="6">
    <source>
        <dbReference type="EMBL" id="KAG2244349.1"/>
    </source>
</evidence>
<feature type="region of interest" description="Disordered" evidence="5">
    <location>
        <begin position="1"/>
        <end position="28"/>
    </location>
</feature>
<dbReference type="GO" id="GO:0032040">
    <property type="term" value="C:small-subunit processome"/>
    <property type="evidence" value="ECO:0007669"/>
    <property type="project" value="InterPro"/>
</dbReference>
<evidence type="ECO:0000256" key="3">
    <source>
        <dbReference type="ARBA" id="ARBA00023242"/>
    </source>
</evidence>
<dbReference type="OrthoDB" id="277439at2759"/>
<keyword evidence="4" id="KW-0175">Coiled coil</keyword>
<name>A0A8X7TJU3_BRACI</name>
<reference evidence="6 7" key="1">
    <citation type="submission" date="2020-02" db="EMBL/GenBank/DDBJ databases">
        <authorList>
            <person name="Ma Q."/>
            <person name="Huang Y."/>
            <person name="Song X."/>
            <person name="Pei D."/>
        </authorList>
    </citation>
    <scope>NUCLEOTIDE SEQUENCE [LARGE SCALE GENOMIC DNA]</scope>
    <source>
        <strain evidence="6">Sxm20200214</strain>
        <tissue evidence="6">Leaf</tissue>
    </source>
</reference>
<dbReference type="Pfam" id="PF04615">
    <property type="entry name" value="Utp14"/>
    <property type="match status" value="2"/>
</dbReference>
<evidence type="ECO:0000256" key="1">
    <source>
        <dbReference type="ARBA" id="ARBA00004604"/>
    </source>
</evidence>
<feature type="compositionally biased region" description="Acidic residues" evidence="5">
    <location>
        <begin position="425"/>
        <end position="436"/>
    </location>
</feature>
<evidence type="ECO:0000256" key="5">
    <source>
        <dbReference type="SAM" id="MobiDB-lite"/>
    </source>
</evidence>
<sequence length="776" mass="89350">MGSLKRKSSWSSKTLAKSKKRKGPHLPNSILKMIATHKRPLNSDDNEIYSDVELYEYEEGIPEEESRKNNRYGRLDSYEFKLPDDFEDEDVESEDDEDCVNSEYDDVEDRHTRMLQALTGMPSAAFNSKDRDFLLRSKSKPLLFTEPYPEGEFNPTRDVLSGKNILTEEDFLAPLEGHHKTSKQISRMRKDTYKSVVHPPLPKPERERLERKAARGLVDEEFSKWVHLVKRNREAPTVYFSQDVVNLGKSTVGAIASEFQPRTEFEMRMASVLDDNEVLEAHREDGARLLELNQASSVSMEDHIKDHNHIAKMRSLLFNHERKSKQIKKIKSKLYHRLKNKDLRNLAIGALIDPEMAKEEAIKQEARRVEERMTFKHKNRGKWAKRMVRLGLNVKHGETREAMGEQLQMNAELSRKMNSMRDGSSSDEEELDDGSDQDTRYKLVAKAKEKTLKALEDDEVPNSGLMSLPFMVRAMKKKNEEANEEAKRALEEYEEWESSGGAVNLKIPISVSGRRVFGATEAPKESKKDSDNFYDNNSDSDIDDNDLEDVRDVASPARRNNGTILISGYEESENSESEAEQMVDGIFEVPSQAELINRAFAGDDVVGEFEKEKQEVLNQEVPEPEKPVLLPGWGQPWPTNKRGYHQIKTTRKEEDAQRKREEALKTRKDFRLKHVIISEKVDKKAEKLHTVTPPFPFTSKEVFEHSMRMPIGPEFNPSTVVGDLNRPEIVKKTGVIIKPVKFEEVNPNEEVDDEHPRNHQKPRLNKKTSRRQSKVK</sequence>
<evidence type="ECO:0008006" key="8">
    <source>
        <dbReference type="Google" id="ProtNLM"/>
    </source>
</evidence>
<protein>
    <recommendedName>
        <fullName evidence="8">U3 small nucleolar RNA-associated protein 14</fullName>
    </recommendedName>
</protein>
<dbReference type="InterPro" id="IPR006709">
    <property type="entry name" value="SSU_processome_Utp14"/>
</dbReference>
<feature type="compositionally biased region" description="Basic residues" evidence="5">
    <location>
        <begin position="758"/>
        <end position="776"/>
    </location>
</feature>
<proteinExistence type="predicted"/>
<dbReference type="PANTHER" id="PTHR14150:SF19">
    <property type="entry name" value="U3 SMALL NUCLEOLAR RNA-ASSOCIATED PROTEIN 14"/>
    <property type="match status" value="1"/>
</dbReference>
<dbReference type="GO" id="GO:0006364">
    <property type="term" value="P:rRNA processing"/>
    <property type="evidence" value="ECO:0007669"/>
    <property type="project" value="InterPro"/>
</dbReference>
<feature type="compositionally biased region" description="Basic and acidic residues" evidence="5">
    <location>
        <begin position="650"/>
        <end position="662"/>
    </location>
</feature>
<keyword evidence="2" id="KW-0597">Phosphoprotein</keyword>
<dbReference type="PANTHER" id="PTHR14150">
    <property type="entry name" value="U3 SMALL NUCLEOLAR RNA-ASSOCIATED PROTEIN 14"/>
    <property type="match status" value="1"/>
</dbReference>
<feature type="compositionally biased region" description="Basic and acidic residues" evidence="5">
    <location>
        <begin position="522"/>
        <end position="531"/>
    </location>
</feature>
<feature type="region of interest" description="Disordered" evidence="5">
    <location>
        <begin position="741"/>
        <end position="776"/>
    </location>
</feature>
<comment type="subcellular location">
    <subcellularLocation>
        <location evidence="1">Nucleus</location>
        <location evidence="1">Nucleolus</location>
    </subcellularLocation>
</comment>
<evidence type="ECO:0000256" key="4">
    <source>
        <dbReference type="SAM" id="Coils"/>
    </source>
</evidence>
<dbReference type="AlphaFoldDB" id="A0A8X7TJU3"/>
<feature type="region of interest" description="Disordered" evidence="5">
    <location>
        <begin position="178"/>
        <end position="208"/>
    </location>
</feature>
<organism evidence="6 7">
    <name type="scientific">Brassica carinata</name>
    <name type="common">Ethiopian mustard</name>
    <name type="synonym">Abyssinian cabbage</name>
    <dbReference type="NCBI Taxonomy" id="52824"/>
    <lineage>
        <taxon>Eukaryota</taxon>
        <taxon>Viridiplantae</taxon>
        <taxon>Streptophyta</taxon>
        <taxon>Embryophyta</taxon>
        <taxon>Tracheophyta</taxon>
        <taxon>Spermatophyta</taxon>
        <taxon>Magnoliopsida</taxon>
        <taxon>eudicotyledons</taxon>
        <taxon>Gunneridae</taxon>
        <taxon>Pentapetalae</taxon>
        <taxon>rosids</taxon>
        <taxon>malvids</taxon>
        <taxon>Brassicales</taxon>
        <taxon>Brassicaceae</taxon>
        <taxon>Brassiceae</taxon>
        <taxon>Brassica</taxon>
    </lineage>
</organism>